<comment type="caution">
    <text evidence="2">The sequence shown here is derived from an EMBL/GenBank/DDBJ whole genome shotgun (WGS) entry which is preliminary data.</text>
</comment>
<dbReference type="Pfam" id="PF03781">
    <property type="entry name" value="FGE-sulfatase"/>
    <property type="match status" value="1"/>
</dbReference>
<dbReference type="PANTHER" id="PTHR23150">
    <property type="entry name" value="SULFATASE MODIFYING FACTOR 1, 2"/>
    <property type="match status" value="1"/>
</dbReference>
<name>A0A845LW95_9RHOB</name>
<dbReference type="SUPFAM" id="SSF56436">
    <property type="entry name" value="C-type lectin-like"/>
    <property type="match status" value="1"/>
</dbReference>
<proteinExistence type="predicted"/>
<sequence>MTPIPAMTLVALAGFLGLWGDEAPDVATPELVEIPSGTVAFRPFGNFSHADKTRTPAARAVEVAGFEIMKYQVSRSDWRACVAAGACDGERALDGALPQTHVNFHDAQAYAGWLSQATGDTWRLPTEEEWQRAAAERYGDATPRGTDALDPGERMLEQYERGVLLRDGTSAALRPAGGFGTNSMGVADIAGSVWEWTSGCMETGTLDASGRVIDSTPYCTVRMAGGRHRAGIIDFIRDPQVGGCAVGLPPDYLGFRLVRER</sequence>
<dbReference type="PANTHER" id="PTHR23150:SF19">
    <property type="entry name" value="FORMYLGLYCINE-GENERATING ENZYME"/>
    <property type="match status" value="1"/>
</dbReference>
<gene>
    <name evidence="2" type="ORF">GQE99_01025</name>
</gene>
<accession>A0A845LW95</accession>
<feature type="domain" description="Sulfatase-modifying factor enzyme-like" evidence="1">
    <location>
        <begin position="28"/>
        <end position="259"/>
    </location>
</feature>
<dbReference type="InterPro" id="IPR016187">
    <property type="entry name" value="CTDL_fold"/>
</dbReference>
<evidence type="ECO:0000313" key="3">
    <source>
        <dbReference type="Proteomes" id="UP000467322"/>
    </source>
</evidence>
<organism evidence="2 3">
    <name type="scientific">Maritimibacter harenae</name>
    <dbReference type="NCBI Taxonomy" id="2606218"/>
    <lineage>
        <taxon>Bacteria</taxon>
        <taxon>Pseudomonadati</taxon>
        <taxon>Pseudomonadota</taxon>
        <taxon>Alphaproteobacteria</taxon>
        <taxon>Rhodobacterales</taxon>
        <taxon>Roseobacteraceae</taxon>
        <taxon>Maritimibacter</taxon>
    </lineage>
</organism>
<protein>
    <submittedName>
        <fullName evidence="2">SUMF1/EgtB/PvdO family nonheme iron enzyme</fullName>
    </submittedName>
</protein>
<dbReference type="InterPro" id="IPR005532">
    <property type="entry name" value="SUMF_dom"/>
</dbReference>
<keyword evidence="3" id="KW-1185">Reference proteome</keyword>
<evidence type="ECO:0000313" key="2">
    <source>
        <dbReference type="EMBL" id="MZR11616.1"/>
    </source>
</evidence>
<dbReference type="InterPro" id="IPR042095">
    <property type="entry name" value="SUMF_sf"/>
</dbReference>
<evidence type="ECO:0000259" key="1">
    <source>
        <dbReference type="Pfam" id="PF03781"/>
    </source>
</evidence>
<dbReference type="GO" id="GO:0120147">
    <property type="term" value="F:formylglycine-generating oxidase activity"/>
    <property type="evidence" value="ECO:0007669"/>
    <property type="project" value="TreeGrafter"/>
</dbReference>
<reference evidence="2 3" key="1">
    <citation type="submission" date="2019-12" db="EMBL/GenBank/DDBJ databases">
        <title>Maritimibacter sp. nov. sp. isolated from sea sand.</title>
        <authorList>
            <person name="Kim J."/>
            <person name="Jeong S.E."/>
            <person name="Jung H.S."/>
            <person name="Jeon C.O."/>
        </authorList>
    </citation>
    <scope>NUCLEOTIDE SEQUENCE [LARGE SCALE GENOMIC DNA]</scope>
    <source>
        <strain evidence="2 3">DP07</strain>
    </source>
</reference>
<dbReference type="Proteomes" id="UP000467322">
    <property type="component" value="Unassembled WGS sequence"/>
</dbReference>
<dbReference type="Gene3D" id="3.90.1580.10">
    <property type="entry name" value="paralog of FGE (formylglycine-generating enzyme)"/>
    <property type="match status" value="1"/>
</dbReference>
<dbReference type="RefSeq" id="WP_161349727.1">
    <property type="nucleotide sequence ID" value="NZ_WTUX01000002.1"/>
</dbReference>
<dbReference type="EMBL" id="WTUX01000002">
    <property type="protein sequence ID" value="MZR11616.1"/>
    <property type="molecule type" value="Genomic_DNA"/>
</dbReference>
<dbReference type="AlphaFoldDB" id="A0A845LW95"/>
<dbReference type="InterPro" id="IPR051043">
    <property type="entry name" value="Sulfatase_Mod_Factor_Kinase"/>
</dbReference>